<evidence type="ECO:0000256" key="3">
    <source>
        <dbReference type="SAM" id="SignalP"/>
    </source>
</evidence>
<dbReference type="SUPFAM" id="SSF53187">
    <property type="entry name" value="Zn-dependent exopeptidases"/>
    <property type="match status" value="1"/>
</dbReference>
<dbReference type="AlphaFoldDB" id="A0A1H7C103"/>
<dbReference type="GO" id="GO:0009253">
    <property type="term" value="P:peptidoglycan catabolic process"/>
    <property type="evidence" value="ECO:0007669"/>
    <property type="project" value="InterPro"/>
</dbReference>
<feature type="region of interest" description="Disordered" evidence="2">
    <location>
        <begin position="124"/>
        <end position="157"/>
    </location>
</feature>
<dbReference type="GO" id="GO:0030288">
    <property type="term" value="C:outer membrane-bounded periplasmic space"/>
    <property type="evidence" value="ECO:0007669"/>
    <property type="project" value="TreeGrafter"/>
</dbReference>
<dbReference type="PANTHER" id="PTHR30404">
    <property type="entry name" value="N-ACETYLMURAMOYL-L-ALANINE AMIDASE"/>
    <property type="match status" value="1"/>
</dbReference>
<feature type="chain" id="PRO_5011697308" evidence="3">
    <location>
        <begin position="19"/>
        <end position="371"/>
    </location>
</feature>
<protein>
    <submittedName>
        <fullName evidence="5">N-acetylmuramoyl-L-alanine amidase</fullName>
    </submittedName>
</protein>
<dbReference type="Proteomes" id="UP000199223">
    <property type="component" value="Unassembled WGS sequence"/>
</dbReference>
<name>A0A1H7C103_9DEIO</name>
<keyword evidence="6" id="KW-1185">Reference proteome</keyword>
<dbReference type="GO" id="GO:0008745">
    <property type="term" value="F:N-acetylmuramoyl-L-alanine amidase activity"/>
    <property type="evidence" value="ECO:0007669"/>
    <property type="project" value="InterPro"/>
</dbReference>
<dbReference type="Pfam" id="PF01520">
    <property type="entry name" value="Amidase_3"/>
    <property type="match status" value="1"/>
</dbReference>
<dbReference type="CDD" id="cd02696">
    <property type="entry name" value="MurNAc-LAA"/>
    <property type="match status" value="1"/>
</dbReference>
<sequence>MKFLLVLLLSLLPSQALAAPRVTTAAGAARLTFNLPGSKPVDFKASVSGTRLSVRLSTPLKPERGLLTAPGLKGYVVEPGGKLLTVTFASTHRPQVQLLAAQAGQPQRLVIDVLKGAAPPAQAGAAAVARPTSTRPSASPRPLARPRVVIDPGHGGRDPGMVSRYLREKDVTLAVGLRVRDLLAARGVDVVMTRTGDYHLSAAKRADLDARSNLARAGTVSAYISIHVNAGSPNSRGVETYYFGQPTLGANRALAIQENGAGSIGQELTRAAASTAQNLLGDILAQAKLSFSRQLAAKVQQRLVGATGAPDRGVHTNTFYVIRDPNTAAILTEIGFGDSAKEGPLLVNRAYQDRVASAIAGAILDFLHMKK</sequence>
<evidence type="ECO:0000313" key="6">
    <source>
        <dbReference type="Proteomes" id="UP000199223"/>
    </source>
</evidence>
<feature type="compositionally biased region" description="Low complexity" evidence="2">
    <location>
        <begin position="124"/>
        <end position="147"/>
    </location>
</feature>
<feature type="signal peptide" evidence="3">
    <location>
        <begin position="1"/>
        <end position="18"/>
    </location>
</feature>
<dbReference type="SMART" id="SM00646">
    <property type="entry name" value="Ami_3"/>
    <property type="match status" value="1"/>
</dbReference>
<dbReference type="EMBL" id="FNZA01000019">
    <property type="protein sequence ID" value="SEJ80290.1"/>
    <property type="molecule type" value="Genomic_DNA"/>
</dbReference>
<evidence type="ECO:0000313" key="5">
    <source>
        <dbReference type="EMBL" id="SEJ80290.1"/>
    </source>
</evidence>
<dbReference type="InterPro" id="IPR002508">
    <property type="entry name" value="MurNAc-LAA_cat"/>
</dbReference>
<accession>A0A1H7C103</accession>
<organism evidence="5 6">
    <name type="scientific">Deinococcus reticulitermitis</name>
    <dbReference type="NCBI Taxonomy" id="856736"/>
    <lineage>
        <taxon>Bacteria</taxon>
        <taxon>Thermotogati</taxon>
        <taxon>Deinococcota</taxon>
        <taxon>Deinococci</taxon>
        <taxon>Deinococcales</taxon>
        <taxon>Deinococcaceae</taxon>
        <taxon>Deinococcus</taxon>
    </lineage>
</organism>
<evidence type="ECO:0000256" key="2">
    <source>
        <dbReference type="SAM" id="MobiDB-lite"/>
    </source>
</evidence>
<dbReference type="RefSeq" id="WP_245745512.1">
    <property type="nucleotide sequence ID" value="NZ_FNZA01000019.1"/>
</dbReference>
<proteinExistence type="predicted"/>
<reference evidence="6" key="1">
    <citation type="submission" date="2016-10" db="EMBL/GenBank/DDBJ databases">
        <authorList>
            <person name="Varghese N."/>
            <person name="Submissions S."/>
        </authorList>
    </citation>
    <scope>NUCLEOTIDE SEQUENCE [LARGE SCALE GENOMIC DNA]</scope>
    <source>
        <strain evidence="6">CGMCC 1.10218</strain>
    </source>
</reference>
<dbReference type="FunFam" id="3.40.630.40:FF:000005">
    <property type="entry name" value="N-acetylmuramoyl-L-alanine amidase (AmiA)"/>
    <property type="match status" value="1"/>
</dbReference>
<feature type="domain" description="MurNAc-LAA" evidence="4">
    <location>
        <begin position="212"/>
        <end position="364"/>
    </location>
</feature>
<gene>
    <name evidence="5" type="ORF">SAMN04488058_11947</name>
</gene>
<dbReference type="Gene3D" id="3.40.630.40">
    <property type="entry name" value="Zn-dependent exopeptidases"/>
    <property type="match status" value="1"/>
</dbReference>
<dbReference type="PANTHER" id="PTHR30404:SF0">
    <property type="entry name" value="N-ACETYLMURAMOYL-L-ALANINE AMIDASE AMIC"/>
    <property type="match status" value="1"/>
</dbReference>
<keyword evidence="3" id="KW-0732">Signal</keyword>
<keyword evidence="1" id="KW-0378">Hydrolase</keyword>
<evidence type="ECO:0000259" key="4">
    <source>
        <dbReference type="SMART" id="SM00646"/>
    </source>
</evidence>
<dbReference type="InterPro" id="IPR050695">
    <property type="entry name" value="N-acetylmuramoyl_amidase_3"/>
</dbReference>
<evidence type="ECO:0000256" key="1">
    <source>
        <dbReference type="ARBA" id="ARBA00022801"/>
    </source>
</evidence>
<dbReference type="STRING" id="856736.SAMN04488058_11947"/>